<dbReference type="PANTHER" id="PTHR43649:SF12">
    <property type="entry name" value="DIACETYLCHITOBIOSE BINDING PROTEIN DASA"/>
    <property type="match status" value="1"/>
</dbReference>
<evidence type="ECO:0000256" key="1">
    <source>
        <dbReference type="SAM" id="MobiDB-lite"/>
    </source>
</evidence>
<dbReference type="SUPFAM" id="SSF53850">
    <property type="entry name" value="Periplasmic binding protein-like II"/>
    <property type="match status" value="1"/>
</dbReference>
<evidence type="ECO:0000256" key="2">
    <source>
        <dbReference type="SAM" id="SignalP"/>
    </source>
</evidence>
<feature type="region of interest" description="Disordered" evidence="1">
    <location>
        <begin position="26"/>
        <end position="62"/>
    </location>
</feature>
<dbReference type="AlphaFoldDB" id="A0A1E3AD69"/>
<accession>A0A1E3AD69</accession>
<dbReference type="Proteomes" id="UP000094067">
    <property type="component" value="Unassembled WGS sequence"/>
</dbReference>
<dbReference type="InterPro" id="IPR006059">
    <property type="entry name" value="SBP"/>
</dbReference>
<dbReference type="InterPro" id="IPR050490">
    <property type="entry name" value="Bact_solute-bd_prot1"/>
</dbReference>
<dbReference type="Pfam" id="PF01547">
    <property type="entry name" value="SBP_bac_1"/>
    <property type="match status" value="1"/>
</dbReference>
<proteinExistence type="predicted"/>
<gene>
    <name evidence="3" type="primary">lipO_22</name>
    <name evidence="3" type="ORF">BEI61_02584</name>
    <name evidence="4" type="ORF">BEI63_05655</name>
</gene>
<keyword evidence="3" id="KW-0449">Lipoprotein</keyword>
<feature type="signal peptide" evidence="2">
    <location>
        <begin position="1"/>
        <end position="23"/>
    </location>
</feature>
<evidence type="ECO:0000313" key="6">
    <source>
        <dbReference type="Proteomes" id="UP000094869"/>
    </source>
</evidence>
<dbReference type="RefSeq" id="WP_069152536.1">
    <property type="nucleotide sequence ID" value="NZ_DBFYTW010000340.1"/>
</dbReference>
<feature type="chain" id="PRO_5039001894" evidence="2">
    <location>
        <begin position="24"/>
        <end position="579"/>
    </location>
</feature>
<evidence type="ECO:0000313" key="5">
    <source>
        <dbReference type="Proteomes" id="UP000094067"/>
    </source>
</evidence>
<feature type="compositionally biased region" description="Low complexity" evidence="1">
    <location>
        <begin position="32"/>
        <end position="46"/>
    </location>
</feature>
<dbReference type="Proteomes" id="UP000094869">
    <property type="component" value="Unassembled WGS sequence"/>
</dbReference>
<evidence type="ECO:0000313" key="3">
    <source>
        <dbReference type="EMBL" id="ODM06694.1"/>
    </source>
</evidence>
<dbReference type="Gene3D" id="3.40.190.10">
    <property type="entry name" value="Periplasmic binding protein-like II"/>
    <property type="match status" value="3"/>
</dbReference>
<dbReference type="EMBL" id="MEHD01000013">
    <property type="protein sequence ID" value="ODR60006.1"/>
    <property type="molecule type" value="Genomic_DNA"/>
</dbReference>
<keyword evidence="2" id="KW-0732">Signal</keyword>
<protein>
    <submittedName>
        <fullName evidence="3">Lipoprotein LipO</fullName>
    </submittedName>
</protein>
<dbReference type="PROSITE" id="PS51257">
    <property type="entry name" value="PROKAR_LIPOPROTEIN"/>
    <property type="match status" value="1"/>
</dbReference>
<dbReference type="PANTHER" id="PTHR43649">
    <property type="entry name" value="ARABINOSE-BINDING PROTEIN-RELATED"/>
    <property type="match status" value="1"/>
</dbReference>
<keyword evidence="6" id="KW-1185">Reference proteome</keyword>
<dbReference type="PATRIC" id="fig|1432052.4.peg.2883"/>
<name>A0A1E3AD69_9FIRM</name>
<sequence length="579" mass="63149">MKKKQLLSILLTAVMALSLTACGNSGNTPQESAASNSTTTPSTESAQPAGTEAADTSSQADPFGKYADPLEIHFVRATDDTIETNVLANLPGQTLEDNFWLDTYEEELGIKVVYDWIVKGDDEFNQKMNVSMASEDLPDVMCVTSTQMMQLIDAGLVQEMGPVFEQYATDFTKEVMYQEGDSPFLAGQKDGVQYGLPVTGGSVDSVDLMWIRTDWLEKLNLEVPTTMDEVMNMIDQFVNADFDGNGQKDTVGIGIAGTSLLGGGFGGLRGFFNAYGAYPGIWVEKDGQLAYGAIQPECKTALAALHDMYEKGYIDAEFGVKDSTKAGESAAAGKCGFSFGQQWLSLTPFQSCKDNDSDSQWSAYPLPSATGEPSTAQADLGTNRWIAVNKNFENPEAVVKMINLFIEKCWGETGDNGKYYAPPEAEGVWKLSPIQCSMPEKNLQAYLDIEAARQSGDASSLTGEAKSIQDKLDSYYSGSDEGFALWGWERIYGPAPSSYSSINEMNESGRIMINKFVGAPTETMTEKLSTLETMRDEIYTKIIIGESSIDDFDTFVADFNKLGGDDMTAEVNEWYSSVK</sequence>
<dbReference type="CDD" id="cd13580">
    <property type="entry name" value="PBP2_AlgQ_like_1"/>
    <property type="match status" value="1"/>
</dbReference>
<organism evidence="3 5">
    <name type="scientific">Eisenbergiella tayi</name>
    <dbReference type="NCBI Taxonomy" id="1432052"/>
    <lineage>
        <taxon>Bacteria</taxon>
        <taxon>Bacillati</taxon>
        <taxon>Bacillota</taxon>
        <taxon>Clostridia</taxon>
        <taxon>Lachnospirales</taxon>
        <taxon>Lachnospiraceae</taxon>
        <taxon>Eisenbergiella</taxon>
    </lineage>
</organism>
<dbReference type="EMBL" id="MCGH01000002">
    <property type="protein sequence ID" value="ODM06694.1"/>
    <property type="molecule type" value="Genomic_DNA"/>
</dbReference>
<reference evidence="4 6" key="2">
    <citation type="submission" date="2016-08" db="EMBL/GenBank/DDBJ databases">
        <title>Characterization of Isolates of Eisenbergiella tayi Derived from Blood Cultures, Using Whole Genome Sequencing.</title>
        <authorList>
            <person name="Bernier A.-M."/>
            <person name="Burdz T."/>
            <person name="Wiebe D."/>
            <person name="Bernard K."/>
        </authorList>
    </citation>
    <scope>NUCLEOTIDE SEQUENCE [LARGE SCALE GENOMIC DNA]</scope>
    <source>
        <strain evidence="4 6">NML120146</strain>
    </source>
</reference>
<comment type="caution">
    <text evidence="3">The sequence shown here is derived from an EMBL/GenBank/DDBJ whole genome shotgun (WGS) entry which is preliminary data.</text>
</comment>
<evidence type="ECO:0000313" key="4">
    <source>
        <dbReference type="EMBL" id="ODR60006.1"/>
    </source>
</evidence>
<reference evidence="3 5" key="1">
    <citation type="submission" date="2016-07" db="EMBL/GenBank/DDBJ databases">
        <title>Characterization of isolates of Eisenbergiella tayi derived from blood cultures, using whole genome sequencing.</title>
        <authorList>
            <person name="Burdz T."/>
            <person name="Wiebe D."/>
            <person name="Huynh C."/>
            <person name="Bernard K."/>
        </authorList>
    </citation>
    <scope>NUCLEOTIDE SEQUENCE [LARGE SCALE GENOMIC DNA]</scope>
    <source>
        <strain evidence="3 5">NML 110608</strain>
    </source>
</reference>